<dbReference type="EMBL" id="KP795639">
    <property type="protein sequence ID" value="AKN39250.1"/>
    <property type="molecule type" value="Genomic_DNA"/>
</dbReference>
<evidence type="ECO:0000313" key="1">
    <source>
        <dbReference type="EMBL" id="AKN39250.1"/>
    </source>
</evidence>
<reference evidence="1" key="1">
    <citation type="journal article" date="2015" name="MBio">
        <title>Eco-Evolutionary Dynamics of Episomes among Ecologically Cohesive Bacterial Populations.</title>
        <authorList>
            <person name="Xue H."/>
            <person name="Cordero O.X."/>
            <person name="Camas F.M."/>
            <person name="Trimble W."/>
            <person name="Meyer F."/>
            <person name="Guglielmini J."/>
            <person name="Rocha E.P."/>
            <person name="Polz M.F."/>
        </authorList>
    </citation>
    <scope>NUCLEOTIDE SEQUENCE</scope>
    <source>
        <strain evidence="1">FF_375</strain>
    </source>
</reference>
<dbReference type="AlphaFoldDB" id="A0A0H3ZSK7"/>
<organism evidence="1">
    <name type="scientific">Vibrio tasmaniensis</name>
    <dbReference type="NCBI Taxonomy" id="212663"/>
    <lineage>
        <taxon>Bacteria</taxon>
        <taxon>Pseudomonadati</taxon>
        <taxon>Pseudomonadota</taxon>
        <taxon>Gammaproteobacteria</taxon>
        <taxon>Vibrionales</taxon>
        <taxon>Vibrionaceae</taxon>
        <taxon>Vibrio</taxon>
    </lineage>
</organism>
<name>A0A0H3ZSK7_9VIBR</name>
<sequence length="203" mass="21393">MTVTKSTVQISILLLSSVIVAGLWIANLQGETTASAVPLPAQTMSVTPEVTPLKKAPPTRVTPSPVLDASALARIERAEQLSLTQLDAEIAEAKARVRKANQQELGAGLGLGQPNRLPSVSVLEQVPRVSEVSSKSLPMIDRFTLGGLVVKEGAAYAYLSVDGQTPIRAVQGQRIKGVLVSHIGREGVQLKSKSTTRTLEGGL</sequence>
<evidence type="ECO:0008006" key="2">
    <source>
        <dbReference type="Google" id="ProtNLM"/>
    </source>
</evidence>
<accession>A0A0H3ZSK7</accession>
<proteinExistence type="predicted"/>
<protein>
    <recommendedName>
        <fullName evidence="2">Type IV pilus biogenesis protein PilP</fullName>
    </recommendedName>
</protein>